<dbReference type="GO" id="GO:0005829">
    <property type="term" value="C:cytosol"/>
    <property type="evidence" value="ECO:0007669"/>
    <property type="project" value="TreeGrafter"/>
</dbReference>
<dbReference type="PANTHER" id="PTHR10836">
    <property type="entry name" value="GLYCERALDEHYDE 3-PHOSPHATE DEHYDROGENASE"/>
    <property type="match status" value="1"/>
</dbReference>
<dbReference type="SUPFAM" id="SSF55347">
    <property type="entry name" value="Glyceraldehyde-3-phosphate dehydrogenase-like, C-terminal domain"/>
    <property type="match status" value="1"/>
</dbReference>
<evidence type="ECO:0000256" key="2">
    <source>
        <dbReference type="ARBA" id="ARBA00023002"/>
    </source>
</evidence>
<feature type="domain" description="Glyceraldehyde 3-phosphate dehydrogenase catalytic" evidence="5">
    <location>
        <begin position="15"/>
        <end position="136"/>
    </location>
</feature>
<organism evidence="6 7">
    <name type="scientific">Pararge aegeria aegeria</name>
    <dbReference type="NCBI Taxonomy" id="348720"/>
    <lineage>
        <taxon>Eukaryota</taxon>
        <taxon>Metazoa</taxon>
        <taxon>Ecdysozoa</taxon>
        <taxon>Arthropoda</taxon>
        <taxon>Hexapoda</taxon>
        <taxon>Insecta</taxon>
        <taxon>Pterygota</taxon>
        <taxon>Neoptera</taxon>
        <taxon>Endopterygota</taxon>
        <taxon>Lepidoptera</taxon>
        <taxon>Glossata</taxon>
        <taxon>Ditrysia</taxon>
        <taxon>Papilionoidea</taxon>
        <taxon>Nymphalidae</taxon>
        <taxon>Satyrinae</taxon>
        <taxon>Satyrini</taxon>
        <taxon>Parargina</taxon>
        <taxon>Pararge</taxon>
    </lineage>
</organism>
<feature type="region of interest" description="Disordered" evidence="4">
    <location>
        <begin position="408"/>
        <end position="432"/>
    </location>
</feature>
<keyword evidence="2" id="KW-0560">Oxidoreductase</keyword>
<dbReference type="OrthoDB" id="1152826at2759"/>
<dbReference type="InterPro" id="IPR020831">
    <property type="entry name" value="GlycerAld/Erythrose_P_DH"/>
</dbReference>
<evidence type="ECO:0000259" key="5">
    <source>
        <dbReference type="Pfam" id="PF02800"/>
    </source>
</evidence>
<name>A0A8S4RJP1_9NEOP</name>
<accession>A0A8S4RJP1</accession>
<evidence type="ECO:0000256" key="1">
    <source>
        <dbReference type="ARBA" id="ARBA00007406"/>
    </source>
</evidence>
<evidence type="ECO:0000256" key="3">
    <source>
        <dbReference type="ARBA" id="ARBA00047698"/>
    </source>
</evidence>
<evidence type="ECO:0000313" key="6">
    <source>
        <dbReference type="EMBL" id="CAH2236037.1"/>
    </source>
</evidence>
<dbReference type="GO" id="GO:0006096">
    <property type="term" value="P:glycolytic process"/>
    <property type="evidence" value="ECO:0007669"/>
    <property type="project" value="TreeGrafter"/>
</dbReference>
<keyword evidence="7" id="KW-1185">Reference proteome</keyword>
<dbReference type="PRINTS" id="PR00078">
    <property type="entry name" value="G3PDHDRGNASE"/>
</dbReference>
<evidence type="ECO:0000256" key="4">
    <source>
        <dbReference type="SAM" id="MobiDB-lite"/>
    </source>
</evidence>
<sequence length="687" mass="78888">MTPSLKPLDGLCLKGKHWRDHRSIHQNIIPAATGACKALGKIIPSVKDKLTGLAFRVPIVNVSVLDITVRLNKNTTMQDIIKCVEMESKLTMRSIIKISKDQEVSSDFLGDENSCILDVNSSLQLNQKFFKLICWYENEYSYACRVVGSIKYSEENRYKIPFDRIISSKPIPDFKTEHVISDCHAVKRQKILFSASKKTGILAKSLEQQINIKRPLPHISLGSNQAPLGEIKQCNEIFKVWNDEEPVSRHLLKENKKSLFQSCMTLGGTNASQSQKNNFAKTKERLDQVKKEFSKMVDMTENLLKKSSQEIIILNEGIENRKEKKDMKLEFDNTRPRLPPESKSISMNFHTNISKIYADVFKTYKTENSNTLMDTNTLNDITKLEFKDTNQKIDIKCNAKIPDKLLTLRHTGRQDRQDNEINTEKDKPTKNDELVQRNFRIENTISNLKKSLCTITGCNDNFEPNYFSHKTDLGSINPCKKLIKHDIQHDEERQLNNYSENDRVRINTKEDFEKPAMSDLSDRELKVTYINPESSQLETNKSTNKNEIRKKIIEGILKILTADSMEDKMPPSLVNTDTTISTREANKSLDIYDKIDSVSATDSENSFQINEKTSQVIDIKDLTSSTEDLDRLDKICRIIEISDEMSDKLFSVLDHNDINTKQKPWSFKDLCERLKLDEFCNSVFGPT</sequence>
<proteinExistence type="inferred from homology"/>
<feature type="compositionally biased region" description="Basic and acidic residues" evidence="4">
    <location>
        <begin position="412"/>
        <end position="432"/>
    </location>
</feature>
<comment type="similarity">
    <text evidence="1">Belongs to the glyceraldehyde-3-phosphate dehydrogenase family.</text>
</comment>
<comment type="caution">
    <text evidence="6">The sequence shown here is derived from an EMBL/GenBank/DDBJ whole genome shotgun (WGS) entry which is preliminary data.</text>
</comment>
<evidence type="ECO:0000313" key="7">
    <source>
        <dbReference type="Proteomes" id="UP000838756"/>
    </source>
</evidence>
<dbReference type="GO" id="GO:0004365">
    <property type="term" value="F:glyceraldehyde-3-phosphate dehydrogenase (NAD+) (phosphorylating) activity"/>
    <property type="evidence" value="ECO:0007669"/>
    <property type="project" value="UniProtKB-EC"/>
</dbReference>
<protein>
    <submittedName>
        <fullName evidence="6">Jg7328 protein</fullName>
    </submittedName>
</protein>
<reference evidence="6" key="1">
    <citation type="submission" date="2022-03" db="EMBL/GenBank/DDBJ databases">
        <authorList>
            <person name="Lindestad O."/>
        </authorList>
    </citation>
    <scope>NUCLEOTIDE SEQUENCE</scope>
</reference>
<dbReference type="Proteomes" id="UP000838756">
    <property type="component" value="Unassembled WGS sequence"/>
</dbReference>
<comment type="catalytic activity">
    <reaction evidence="3">
        <text>D-glyceraldehyde 3-phosphate + phosphate + NAD(+) = (2R)-3-phospho-glyceroyl phosphate + NADH + H(+)</text>
        <dbReference type="Rhea" id="RHEA:10300"/>
        <dbReference type="ChEBI" id="CHEBI:15378"/>
        <dbReference type="ChEBI" id="CHEBI:43474"/>
        <dbReference type="ChEBI" id="CHEBI:57540"/>
        <dbReference type="ChEBI" id="CHEBI:57604"/>
        <dbReference type="ChEBI" id="CHEBI:57945"/>
        <dbReference type="ChEBI" id="CHEBI:59776"/>
        <dbReference type="EC" id="1.2.1.12"/>
    </reaction>
</comment>
<dbReference type="Pfam" id="PF02800">
    <property type="entry name" value="Gp_dh_C"/>
    <property type="match status" value="1"/>
</dbReference>
<dbReference type="AlphaFoldDB" id="A0A8S4RJP1"/>
<dbReference type="EMBL" id="CAKXAJ010025178">
    <property type="protein sequence ID" value="CAH2236037.1"/>
    <property type="molecule type" value="Genomic_DNA"/>
</dbReference>
<gene>
    <name evidence="6" type="primary">jg7328</name>
    <name evidence="6" type="ORF">PAEG_LOCUS13532</name>
</gene>
<dbReference type="InterPro" id="IPR020829">
    <property type="entry name" value="GlycerAld_3-P_DH_cat"/>
</dbReference>
<dbReference type="Gene3D" id="3.30.360.10">
    <property type="entry name" value="Dihydrodipicolinate Reductase, domain 2"/>
    <property type="match status" value="1"/>
</dbReference>
<dbReference type="PANTHER" id="PTHR10836:SF76">
    <property type="entry name" value="GLYCERALDEHYDE-3-PHOSPHATE DEHYDROGENASE-RELATED"/>
    <property type="match status" value="1"/>
</dbReference>